<evidence type="ECO:0000313" key="6">
    <source>
        <dbReference type="Proteomes" id="UP000571554"/>
    </source>
</evidence>
<dbReference type="Pfam" id="PF04333">
    <property type="entry name" value="MlaA"/>
    <property type="match status" value="1"/>
</dbReference>
<protein>
    <submittedName>
        <fullName evidence="5">Phospholipid-binding lipoprotein MlaA</fullName>
    </submittedName>
</protein>
<feature type="signal peptide" evidence="4">
    <location>
        <begin position="1"/>
        <end position="22"/>
    </location>
</feature>
<sequence>MITTRMRAITIGVAALALTACSTVQTPSKDDPWEGFNRTVYTFNDKVDQYALKPVAKGYVKITPQPVRDSVTNFFANIGDVYNAANNFLQLKITDGVEDIMRIVINTVFGVGGLFDVATLAKLPKHNQDFGLTLGHYGVPAGPYLVLPLFGPSTVRDGVGLVGNYFINPISYIDSTAVSWGLYGLNVVSTRANLLGASDLLEGAAIDKYSFVRNTYLQRRRYQLSDGRASGASLPDYGDGAPPPNYGEPDDGAAAPAAASGAAAAVPASGTARASTPSAASMPPAYPNGMQAAPATLEGPTGAATPESASGAALPNGASATNVPGDSMVPPTRFGYPGLLRLR</sequence>
<dbReference type="AlphaFoldDB" id="A0A7W9U3V6"/>
<keyword evidence="2 4" id="KW-0732">Signal</keyword>
<dbReference type="PANTHER" id="PTHR30035:SF3">
    <property type="entry name" value="INTERMEMBRANE PHOSPHOLIPID TRANSPORT SYSTEM LIPOPROTEIN MLAA"/>
    <property type="match status" value="1"/>
</dbReference>
<dbReference type="RefSeq" id="WP_183728863.1">
    <property type="nucleotide sequence ID" value="NZ_JACHBW010000017.1"/>
</dbReference>
<feature type="compositionally biased region" description="Low complexity" evidence="3">
    <location>
        <begin position="252"/>
        <end position="283"/>
    </location>
</feature>
<evidence type="ECO:0000313" key="5">
    <source>
        <dbReference type="EMBL" id="MBB6105455.1"/>
    </source>
</evidence>
<keyword evidence="5" id="KW-0449">Lipoprotein</keyword>
<dbReference type="GO" id="GO:0016020">
    <property type="term" value="C:membrane"/>
    <property type="evidence" value="ECO:0007669"/>
    <property type="project" value="InterPro"/>
</dbReference>
<comment type="caution">
    <text evidence="5">The sequence shown here is derived from an EMBL/GenBank/DDBJ whole genome shotgun (WGS) entry which is preliminary data.</text>
</comment>
<reference evidence="5 6" key="1">
    <citation type="submission" date="2020-08" db="EMBL/GenBank/DDBJ databases">
        <title>Above-ground endophytic microbial communities from plants in different locations in the United States.</title>
        <authorList>
            <person name="Frank C."/>
        </authorList>
    </citation>
    <scope>NUCLEOTIDE SEQUENCE [LARGE SCALE GENOMIC DNA]</scope>
    <source>
        <strain evidence="5 6">WP4_2_2</strain>
    </source>
</reference>
<evidence type="ECO:0000256" key="3">
    <source>
        <dbReference type="SAM" id="MobiDB-lite"/>
    </source>
</evidence>
<proteinExistence type="inferred from homology"/>
<name>A0A7W9U3V6_9BURK</name>
<dbReference type="InterPro" id="IPR007428">
    <property type="entry name" value="MlaA"/>
</dbReference>
<feature type="chain" id="PRO_5031071612" evidence="4">
    <location>
        <begin position="23"/>
        <end position="343"/>
    </location>
</feature>
<evidence type="ECO:0000256" key="1">
    <source>
        <dbReference type="ARBA" id="ARBA00010634"/>
    </source>
</evidence>
<gene>
    <name evidence="5" type="ORF">F4827_005322</name>
</gene>
<dbReference type="PRINTS" id="PR01805">
    <property type="entry name" value="VACJLIPOPROT"/>
</dbReference>
<accession>A0A7W9U3V6</accession>
<dbReference type="EMBL" id="JACHBW010000017">
    <property type="protein sequence ID" value="MBB6105455.1"/>
    <property type="molecule type" value="Genomic_DNA"/>
</dbReference>
<dbReference type="PROSITE" id="PS51257">
    <property type="entry name" value="PROKAR_LIPOPROTEIN"/>
    <property type="match status" value="1"/>
</dbReference>
<evidence type="ECO:0000256" key="2">
    <source>
        <dbReference type="ARBA" id="ARBA00022729"/>
    </source>
</evidence>
<organism evidence="5 6">
    <name type="scientific">Paraburkholderia bannensis</name>
    <dbReference type="NCBI Taxonomy" id="765414"/>
    <lineage>
        <taxon>Bacteria</taxon>
        <taxon>Pseudomonadati</taxon>
        <taxon>Pseudomonadota</taxon>
        <taxon>Betaproteobacteria</taxon>
        <taxon>Burkholderiales</taxon>
        <taxon>Burkholderiaceae</taxon>
        <taxon>Paraburkholderia</taxon>
    </lineage>
</organism>
<keyword evidence="6" id="KW-1185">Reference proteome</keyword>
<dbReference type="GO" id="GO:0120010">
    <property type="term" value="P:intermembrane phospholipid transfer"/>
    <property type="evidence" value="ECO:0007669"/>
    <property type="project" value="TreeGrafter"/>
</dbReference>
<dbReference type="PANTHER" id="PTHR30035">
    <property type="entry name" value="LIPOPROTEIN VACJ-RELATED"/>
    <property type="match status" value="1"/>
</dbReference>
<feature type="region of interest" description="Disordered" evidence="3">
    <location>
        <begin position="227"/>
        <end position="343"/>
    </location>
</feature>
<comment type="similarity">
    <text evidence="1">Belongs to the MlaA family.</text>
</comment>
<dbReference type="Proteomes" id="UP000571554">
    <property type="component" value="Unassembled WGS sequence"/>
</dbReference>
<evidence type="ECO:0000256" key="4">
    <source>
        <dbReference type="SAM" id="SignalP"/>
    </source>
</evidence>